<name>A0A1A2SIW4_9MYCO</name>
<accession>A0A1A2SIW4</accession>
<comment type="caution">
    <text evidence="2">The sequence shown here is derived from an EMBL/GenBank/DDBJ whole genome shotgun (WGS) entry which is preliminary data.</text>
</comment>
<evidence type="ECO:0000313" key="2">
    <source>
        <dbReference type="EMBL" id="OBH63985.1"/>
    </source>
</evidence>
<dbReference type="AlphaFoldDB" id="A0A1A2SIW4"/>
<gene>
    <name evidence="2" type="ORF">A5685_21110</name>
</gene>
<dbReference type="RefSeq" id="WP_064950692.1">
    <property type="nucleotide sequence ID" value="NZ_LZJS01000047.1"/>
</dbReference>
<dbReference type="InterPro" id="IPR008634">
    <property type="entry name" value="Gas-vesicle_GvpO"/>
</dbReference>
<evidence type="ECO:0000256" key="1">
    <source>
        <dbReference type="SAM" id="MobiDB-lite"/>
    </source>
</evidence>
<proteinExistence type="predicted"/>
<dbReference type="EMBL" id="LZJS01000047">
    <property type="protein sequence ID" value="OBH63985.1"/>
    <property type="molecule type" value="Genomic_DNA"/>
</dbReference>
<feature type="region of interest" description="Disordered" evidence="1">
    <location>
        <begin position="87"/>
        <end position="108"/>
    </location>
</feature>
<reference evidence="2 3" key="1">
    <citation type="submission" date="2016-06" db="EMBL/GenBank/DDBJ databases">
        <authorList>
            <person name="Kjaerup R.B."/>
            <person name="Dalgaard T.S."/>
            <person name="Juul-Madsen H.R."/>
        </authorList>
    </citation>
    <scope>NUCLEOTIDE SEQUENCE [LARGE SCALE GENOMIC DNA]</scope>
    <source>
        <strain evidence="2 3">E2464</strain>
    </source>
</reference>
<dbReference type="Pfam" id="PF05800">
    <property type="entry name" value="GvpO"/>
    <property type="match status" value="1"/>
</dbReference>
<dbReference type="Proteomes" id="UP000093861">
    <property type="component" value="Unassembled WGS sequence"/>
</dbReference>
<organism evidence="2 3">
    <name type="scientific">Mycobacterium colombiense</name>
    <dbReference type="NCBI Taxonomy" id="339268"/>
    <lineage>
        <taxon>Bacteria</taxon>
        <taxon>Bacillati</taxon>
        <taxon>Actinomycetota</taxon>
        <taxon>Actinomycetes</taxon>
        <taxon>Mycobacteriales</taxon>
        <taxon>Mycobacteriaceae</taxon>
        <taxon>Mycobacterium</taxon>
        <taxon>Mycobacterium avium complex (MAC)</taxon>
    </lineage>
</organism>
<dbReference type="GO" id="GO:0031412">
    <property type="term" value="P:gas vesicle organization"/>
    <property type="evidence" value="ECO:0007669"/>
    <property type="project" value="InterPro"/>
</dbReference>
<evidence type="ECO:0000313" key="3">
    <source>
        <dbReference type="Proteomes" id="UP000093861"/>
    </source>
</evidence>
<protein>
    <recommendedName>
        <fullName evidence="4">Gas vesicle protein</fullName>
    </recommendedName>
</protein>
<sequence>MSNSSIVAREAARLAPKYITEMTGRHPERITAVEPDDEGGWIVEAEVVEQRRIPSSADMLALYEIELDLDGALLRYGRTRRYMRGEALSPEAETEQTLNGDANGYGPK</sequence>
<evidence type="ECO:0008006" key="4">
    <source>
        <dbReference type="Google" id="ProtNLM"/>
    </source>
</evidence>